<evidence type="ECO:0000313" key="2">
    <source>
        <dbReference type="Proteomes" id="UP000045051"/>
    </source>
</evidence>
<proteinExistence type="predicted"/>
<reference evidence="1 2" key="1">
    <citation type="submission" date="2015-01" db="EMBL/GenBank/DDBJ databases">
        <authorList>
            <person name="Xiang T."/>
            <person name="Song Y."/>
            <person name="Huang L."/>
            <person name="Wang B."/>
            <person name="Wu P."/>
        </authorList>
    </citation>
    <scope>NUCLEOTIDE SEQUENCE [LARGE SCALE GENOMIC DNA]</scope>
    <source>
        <strain evidence="1 2">CcD38</strain>
    </source>
</reference>
<sequence length="417" mass="48153">MIKFHNNILTHSLVDFVPLHNLKKNMIMKKIILFLALLVGTGVFAQKHKDEKNIYTDFLPYYNFGKGLGITAPDSIFQLNIRFRMKNRLEVTEDTYSAKVRRLRLRFDGYVGDPKFTYAIQLAFAPEDIGTTRDGENLNIIRDAIVFYKPNDQWSFGFGQTKLPGNRQRINSSGALNLTDRSINNQAYNIDRDFGVQAVYSKQKENAFGYNIKAALTTGEGRNSTTKTKGLAYTGRIEFYPFGKFKKGGEFFEGDLQREEKPKLYFGGTYHYNEKATLSRGQHGAKLLQQRDLQSFFLDFVCKYNGWSFTSAYMSRTADNPIVDAAKANFVQVGNGYDTQLSYVFPQKWEIIGRFSRNNSHSDLYAFVPKQNQFSLGITKYIWEHAFKMQFEISKNDYIQSPKKDDWYARFQIEIGI</sequence>
<protein>
    <submittedName>
        <fullName evidence="1">Phosphate-selective porin O and P</fullName>
    </submittedName>
</protein>
<dbReference type="Pfam" id="PF07396">
    <property type="entry name" value="Porin_O_P"/>
    <property type="match status" value="1"/>
</dbReference>
<dbReference type="InterPro" id="IPR023614">
    <property type="entry name" value="Porin_dom_sf"/>
</dbReference>
<name>A0A0B7ICJ9_9FLAO</name>
<keyword evidence="2" id="KW-1185">Reference proteome</keyword>
<dbReference type="SUPFAM" id="SSF56935">
    <property type="entry name" value="Porins"/>
    <property type="match status" value="1"/>
</dbReference>
<dbReference type="EMBL" id="CDOI01000203">
    <property type="protein sequence ID" value="CEN49646.1"/>
    <property type="molecule type" value="Genomic_DNA"/>
</dbReference>
<gene>
    <name evidence="1" type="ORF">CCAND38_870015</name>
</gene>
<dbReference type="Proteomes" id="UP000045051">
    <property type="component" value="Unassembled WGS sequence"/>
</dbReference>
<dbReference type="Gene3D" id="2.40.160.10">
    <property type="entry name" value="Porin"/>
    <property type="match status" value="1"/>
</dbReference>
<organism evidence="1 2">
    <name type="scientific">Capnocytophaga canis</name>
    <dbReference type="NCBI Taxonomy" id="1848903"/>
    <lineage>
        <taxon>Bacteria</taxon>
        <taxon>Pseudomonadati</taxon>
        <taxon>Bacteroidota</taxon>
        <taxon>Flavobacteriia</taxon>
        <taxon>Flavobacteriales</taxon>
        <taxon>Flavobacteriaceae</taxon>
        <taxon>Capnocytophaga</taxon>
    </lineage>
</organism>
<evidence type="ECO:0000313" key="1">
    <source>
        <dbReference type="EMBL" id="CEN49646.1"/>
    </source>
</evidence>
<dbReference type="AlphaFoldDB" id="A0A0B7ICJ9"/>
<accession>A0A0B7ICJ9</accession>
<dbReference type="InterPro" id="IPR010870">
    <property type="entry name" value="Porin_O/P"/>
</dbReference>